<dbReference type="GO" id="GO:0008270">
    <property type="term" value="F:zinc ion binding"/>
    <property type="evidence" value="ECO:0007669"/>
    <property type="project" value="UniProtKB-KW"/>
</dbReference>
<reference evidence="6" key="1">
    <citation type="submission" date="2010-05" db="EMBL/GenBank/DDBJ databases">
        <title>The Genome Sequence of Magnaporthe poae strain ATCC 64411.</title>
        <authorList>
            <consortium name="The Broad Institute Genome Sequencing Platform"/>
            <consortium name="Broad Institute Genome Sequencing Center for Infectious Disease"/>
            <person name="Ma L.-J."/>
            <person name="Dead R."/>
            <person name="Young S."/>
            <person name="Zeng Q."/>
            <person name="Koehrsen M."/>
            <person name="Alvarado L."/>
            <person name="Berlin A."/>
            <person name="Chapman S.B."/>
            <person name="Chen Z."/>
            <person name="Freedman E."/>
            <person name="Gellesch M."/>
            <person name="Goldberg J."/>
            <person name="Griggs A."/>
            <person name="Gujja S."/>
            <person name="Heilman E.R."/>
            <person name="Heiman D."/>
            <person name="Hepburn T."/>
            <person name="Howarth C."/>
            <person name="Jen D."/>
            <person name="Larson L."/>
            <person name="Mehta T."/>
            <person name="Neiman D."/>
            <person name="Pearson M."/>
            <person name="Roberts A."/>
            <person name="Saif S."/>
            <person name="Shea T."/>
            <person name="Shenoy N."/>
            <person name="Sisk P."/>
            <person name="Stolte C."/>
            <person name="Sykes S."/>
            <person name="Walk T."/>
            <person name="White J."/>
            <person name="Yandava C."/>
            <person name="Haas B."/>
            <person name="Nusbaum C."/>
            <person name="Birren B."/>
        </authorList>
    </citation>
    <scope>NUCLEOTIDE SEQUENCE</scope>
    <source>
        <strain evidence="6">ATCC 64411</strain>
    </source>
</reference>
<organism evidence="7 8">
    <name type="scientific">Magnaporthiopsis poae (strain ATCC 64411 / 73-15)</name>
    <name type="common">Kentucky bluegrass fungus</name>
    <name type="synonym">Magnaporthe poae</name>
    <dbReference type="NCBI Taxonomy" id="644358"/>
    <lineage>
        <taxon>Eukaryota</taxon>
        <taxon>Fungi</taxon>
        <taxon>Dikarya</taxon>
        <taxon>Ascomycota</taxon>
        <taxon>Pezizomycotina</taxon>
        <taxon>Sordariomycetes</taxon>
        <taxon>Sordariomycetidae</taxon>
        <taxon>Magnaporthales</taxon>
        <taxon>Magnaporthaceae</taxon>
        <taxon>Magnaporthiopsis</taxon>
    </lineage>
</organism>
<dbReference type="EMBL" id="ADBL01002464">
    <property type="status" value="NOT_ANNOTATED_CDS"/>
    <property type="molecule type" value="Genomic_DNA"/>
</dbReference>
<evidence type="ECO:0000256" key="4">
    <source>
        <dbReference type="PROSITE-ProRule" id="PRU00228"/>
    </source>
</evidence>
<dbReference type="InterPro" id="IPR043145">
    <property type="entry name" value="Znf_ZZ_sf"/>
</dbReference>
<keyword evidence="1" id="KW-0479">Metal-binding</keyword>
<reference evidence="6" key="3">
    <citation type="submission" date="2011-03" db="EMBL/GenBank/DDBJ databases">
        <title>Annotation of Magnaporthe poae ATCC 64411.</title>
        <authorList>
            <person name="Ma L.-J."/>
            <person name="Dead R."/>
            <person name="Young S.K."/>
            <person name="Zeng Q."/>
            <person name="Gargeya S."/>
            <person name="Fitzgerald M."/>
            <person name="Haas B."/>
            <person name="Abouelleil A."/>
            <person name="Alvarado L."/>
            <person name="Arachchi H.M."/>
            <person name="Berlin A."/>
            <person name="Brown A."/>
            <person name="Chapman S.B."/>
            <person name="Chen Z."/>
            <person name="Dunbar C."/>
            <person name="Freedman E."/>
            <person name="Gearin G."/>
            <person name="Gellesch M."/>
            <person name="Goldberg J."/>
            <person name="Griggs A."/>
            <person name="Gujja S."/>
            <person name="Heiman D."/>
            <person name="Howarth C."/>
            <person name="Larson L."/>
            <person name="Lui A."/>
            <person name="MacDonald P.J.P."/>
            <person name="Mehta T."/>
            <person name="Montmayeur A."/>
            <person name="Murphy C."/>
            <person name="Neiman D."/>
            <person name="Pearson M."/>
            <person name="Priest M."/>
            <person name="Roberts A."/>
            <person name="Saif S."/>
            <person name="Shea T."/>
            <person name="Shenoy N."/>
            <person name="Sisk P."/>
            <person name="Stolte C."/>
            <person name="Sykes S."/>
            <person name="Yandava C."/>
            <person name="Wortman J."/>
            <person name="Nusbaum C."/>
            <person name="Birren B."/>
        </authorList>
    </citation>
    <scope>NUCLEOTIDE SEQUENCE</scope>
    <source>
        <strain evidence="6">ATCC 64411</strain>
    </source>
</reference>
<keyword evidence="3" id="KW-0862">Zinc</keyword>
<evidence type="ECO:0000313" key="8">
    <source>
        <dbReference type="Proteomes" id="UP000011715"/>
    </source>
</evidence>
<name>A0A0C4EAF7_MAGP6</name>
<keyword evidence="8" id="KW-1185">Reference proteome</keyword>
<dbReference type="VEuPathDB" id="FungiDB:MAPG_09627"/>
<dbReference type="Proteomes" id="UP000011715">
    <property type="component" value="Unassembled WGS sequence"/>
</dbReference>
<evidence type="ECO:0000256" key="2">
    <source>
        <dbReference type="ARBA" id="ARBA00022771"/>
    </source>
</evidence>
<protein>
    <recommendedName>
        <fullName evidence="5">ZZ-type domain-containing protein</fullName>
    </recommendedName>
</protein>
<dbReference type="EnsemblFungi" id="MAPG_09627T0">
    <property type="protein sequence ID" value="MAPG_09627T0"/>
    <property type="gene ID" value="MAPG_09627"/>
</dbReference>
<reference evidence="7" key="4">
    <citation type="journal article" date="2015" name="G3 (Bethesda)">
        <title>Genome sequences of three phytopathogenic species of the Magnaporthaceae family of fungi.</title>
        <authorList>
            <person name="Okagaki L.H."/>
            <person name="Nunes C.C."/>
            <person name="Sailsbery J."/>
            <person name="Clay B."/>
            <person name="Brown D."/>
            <person name="John T."/>
            <person name="Oh Y."/>
            <person name="Young N."/>
            <person name="Fitzgerald M."/>
            <person name="Haas B.J."/>
            <person name="Zeng Q."/>
            <person name="Young S."/>
            <person name="Adiconis X."/>
            <person name="Fan L."/>
            <person name="Levin J.Z."/>
            <person name="Mitchell T.K."/>
            <person name="Okubara P.A."/>
            <person name="Farman M.L."/>
            <person name="Kohn L.M."/>
            <person name="Birren B."/>
            <person name="Ma L.-J."/>
            <person name="Dean R.A."/>
        </authorList>
    </citation>
    <scope>NUCLEOTIDE SEQUENCE</scope>
    <source>
        <strain evidence="7">ATCC 64411 / 73-15</strain>
    </source>
</reference>
<dbReference type="EMBL" id="GL876976">
    <property type="protein sequence ID" value="KLU91104.1"/>
    <property type="molecule type" value="Genomic_DNA"/>
</dbReference>
<dbReference type="SUPFAM" id="SSF57850">
    <property type="entry name" value="RING/U-box"/>
    <property type="match status" value="3"/>
</dbReference>
<reference evidence="7" key="5">
    <citation type="submission" date="2015-06" db="UniProtKB">
        <authorList>
            <consortium name="EnsemblFungi"/>
        </authorList>
    </citation>
    <scope>IDENTIFICATION</scope>
    <source>
        <strain evidence="7">ATCC 64411</strain>
    </source>
</reference>
<dbReference type="eggNOG" id="ENOG502R6I0">
    <property type="taxonomic scope" value="Eukaryota"/>
</dbReference>
<dbReference type="AlphaFoldDB" id="A0A0C4EAF7"/>
<evidence type="ECO:0000259" key="5">
    <source>
        <dbReference type="PROSITE" id="PS50135"/>
    </source>
</evidence>
<proteinExistence type="predicted"/>
<dbReference type="InterPro" id="IPR000433">
    <property type="entry name" value="Znf_ZZ"/>
</dbReference>
<gene>
    <name evidence="6" type="ORF">MAPG_09627</name>
</gene>
<sequence length="552" mass="60505">MVWYDFPAFDEDEYANRISAYTSEQLSALSAQARRQVYLIRREQKLLEAELAKRRAVVVPSLCGNQNRSGDSNVSIISGDAVEAEAGAGIGSSAQSTSSLLVARGTIGNNNNNNNPAVNALAENNSLLQVRLQTTRGARKPGLGIWDLDYTSSDEFSRILHFGQNLGHNNPAAPDPYEAYRAWSELIKSVNGFIDLKALVKAWTAATAALKLPWRTYDTLLGCLKATNAEKCLGLMGLPMGCDHCADKIENGDYWHCCECGGYHVCLECYGNGRRCLQATHAMTNVRVVKTAQTFLGESAFSAYSRWTVTEATPVMSRQLLDGSYSMFCCSECDVQVFQGLNYHCPDCPPPGYDACERCFTNGARCTGADHKLVVAPAALDCSRNPRVVGDCHRRSKGADELLLLASGRVGAITCDACDGEISQGCFYHCCNCDNDDLDLCHSCYASGSRCKNPISHTLQLCLADAMDHLCLSKDWPVACQRRSSGLLPRDMKGQGHCSLCGNLLIDDVCFWHCCVCYVNGKYDDFDICRSCYREGAGCDDRLHRLTCHSLD</sequence>
<dbReference type="PROSITE" id="PS50135">
    <property type="entry name" value="ZF_ZZ_2"/>
    <property type="match status" value="1"/>
</dbReference>
<keyword evidence="2 4" id="KW-0863">Zinc-finger</keyword>
<feature type="domain" description="ZZ-type" evidence="5">
    <location>
        <begin position="237"/>
        <end position="291"/>
    </location>
</feature>
<evidence type="ECO:0000256" key="3">
    <source>
        <dbReference type="ARBA" id="ARBA00022833"/>
    </source>
</evidence>
<evidence type="ECO:0000313" key="7">
    <source>
        <dbReference type="EnsemblFungi" id="MAPG_09627T0"/>
    </source>
</evidence>
<evidence type="ECO:0000256" key="1">
    <source>
        <dbReference type="ARBA" id="ARBA00022723"/>
    </source>
</evidence>
<accession>A0A0C4EAF7</accession>
<reference evidence="8" key="2">
    <citation type="submission" date="2010-05" db="EMBL/GenBank/DDBJ databases">
        <title>The genome sequence of Magnaporthe poae strain ATCC 64411.</title>
        <authorList>
            <person name="Ma L.-J."/>
            <person name="Dead R."/>
            <person name="Young S."/>
            <person name="Zeng Q."/>
            <person name="Koehrsen M."/>
            <person name="Alvarado L."/>
            <person name="Berlin A."/>
            <person name="Chapman S.B."/>
            <person name="Chen Z."/>
            <person name="Freedman E."/>
            <person name="Gellesch M."/>
            <person name="Goldberg J."/>
            <person name="Griggs A."/>
            <person name="Gujja S."/>
            <person name="Heilman E.R."/>
            <person name="Heiman D."/>
            <person name="Hepburn T."/>
            <person name="Howarth C."/>
            <person name="Jen D."/>
            <person name="Larson L."/>
            <person name="Mehta T."/>
            <person name="Neiman D."/>
            <person name="Pearson M."/>
            <person name="Roberts A."/>
            <person name="Saif S."/>
            <person name="Shea T."/>
            <person name="Shenoy N."/>
            <person name="Sisk P."/>
            <person name="Stolte C."/>
            <person name="Sykes S."/>
            <person name="Walk T."/>
            <person name="White J."/>
            <person name="Yandava C."/>
            <person name="Haas B."/>
            <person name="Nusbaum C."/>
            <person name="Birren B."/>
        </authorList>
    </citation>
    <scope>NUCLEOTIDE SEQUENCE [LARGE SCALE GENOMIC DNA]</scope>
    <source>
        <strain evidence="8">ATCC 64411 / 73-15</strain>
    </source>
</reference>
<dbReference type="OrthoDB" id="2898509at2759"/>
<dbReference type="Gene3D" id="3.30.60.90">
    <property type="match status" value="2"/>
</dbReference>
<evidence type="ECO:0000313" key="6">
    <source>
        <dbReference type="EMBL" id="KLU91104.1"/>
    </source>
</evidence>